<evidence type="ECO:0000313" key="3">
    <source>
        <dbReference type="EMBL" id="GAA5527714.1"/>
    </source>
</evidence>
<gene>
    <name evidence="3" type="ORF">Hgul01_01507</name>
</gene>
<accession>A0ABP9WWY3</accession>
<dbReference type="InterPro" id="IPR039059">
    <property type="entry name" value="MVP"/>
</dbReference>
<dbReference type="Proteomes" id="UP001428290">
    <property type="component" value="Unassembled WGS sequence"/>
</dbReference>
<dbReference type="Pfam" id="PF01145">
    <property type="entry name" value="Band_7"/>
    <property type="match status" value="1"/>
</dbReference>
<protein>
    <recommendedName>
        <fullName evidence="2">Band 7 domain-containing protein</fullName>
    </recommendedName>
</protein>
<dbReference type="InterPro" id="IPR001107">
    <property type="entry name" value="Band_7"/>
</dbReference>
<proteinExistence type="predicted"/>
<dbReference type="RefSeq" id="WP_345721332.1">
    <property type="nucleotide sequence ID" value="NZ_BAABRU010000004.1"/>
</dbReference>
<dbReference type="PANTHER" id="PTHR14165">
    <property type="entry name" value="MAJOR VAULT PROTEIN"/>
    <property type="match status" value="1"/>
</dbReference>
<dbReference type="SUPFAM" id="SSF117892">
    <property type="entry name" value="Band 7/SPFH domain"/>
    <property type="match status" value="1"/>
</dbReference>
<reference evidence="3 4" key="1">
    <citation type="submission" date="2024-02" db="EMBL/GenBank/DDBJ databases">
        <title>Herpetosiphon gulosus NBRC 112829.</title>
        <authorList>
            <person name="Ichikawa N."/>
            <person name="Katano-Makiyama Y."/>
            <person name="Hidaka K."/>
        </authorList>
    </citation>
    <scope>NUCLEOTIDE SEQUENCE [LARGE SCALE GENOMIC DNA]</scope>
    <source>
        <strain evidence="3 4">NBRC 112829</strain>
    </source>
</reference>
<name>A0ABP9WWY3_9CHLR</name>
<dbReference type="Gene3D" id="3.30.479.30">
    <property type="entry name" value="Band 7 domain"/>
    <property type="match status" value="1"/>
</dbReference>
<feature type="coiled-coil region" evidence="1">
    <location>
        <begin position="342"/>
        <end position="406"/>
    </location>
</feature>
<feature type="domain" description="Band 7" evidence="2">
    <location>
        <begin position="232"/>
        <end position="363"/>
    </location>
</feature>
<evidence type="ECO:0000256" key="1">
    <source>
        <dbReference type="SAM" id="Coils"/>
    </source>
</evidence>
<evidence type="ECO:0000259" key="2">
    <source>
        <dbReference type="Pfam" id="PF01145"/>
    </source>
</evidence>
<comment type="caution">
    <text evidence="3">The sequence shown here is derived from an EMBL/GenBank/DDBJ whole genome shotgun (WGS) entry which is preliminary data.</text>
</comment>
<dbReference type="EMBL" id="BAABRU010000004">
    <property type="protein sequence ID" value="GAA5527714.1"/>
    <property type="molecule type" value="Genomic_DNA"/>
</dbReference>
<keyword evidence="4" id="KW-1185">Reference proteome</keyword>
<keyword evidence="1" id="KW-0175">Coiled coil</keyword>
<dbReference type="PANTHER" id="PTHR14165:SF3">
    <property type="entry name" value="MAJOR VAULT PROTEIN"/>
    <property type="match status" value="1"/>
</dbReference>
<dbReference type="InterPro" id="IPR036013">
    <property type="entry name" value="Band_7/SPFH_dom_sf"/>
</dbReference>
<organism evidence="3 4">
    <name type="scientific">Herpetosiphon gulosus</name>
    <dbReference type="NCBI Taxonomy" id="1973496"/>
    <lineage>
        <taxon>Bacteria</taxon>
        <taxon>Bacillati</taxon>
        <taxon>Chloroflexota</taxon>
        <taxon>Chloroflexia</taxon>
        <taxon>Herpetosiphonales</taxon>
        <taxon>Herpetosiphonaceae</taxon>
        <taxon>Herpetosiphon</taxon>
    </lineage>
</organism>
<sequence>MIIPWIYYVQADEQLLVESLSRRWTVNGPRRYTAQPFERITRRSGLVLGPTEYVYVTDSLTGQERLERGPQLLFPTAYEEIGTTQQALPLKKNQYVRILDRSTGQLRVERGEQSIYLQPNETQIGTIEAGYNIDEHHAVLVRSTTDGQLNLITTPQVFIPTAEQEVIEHRQRILLENHEVVVIKDRDGRYQFRRGSQRDRSFFLEPYTDLVTFRWSSGLHKDKRNLIITHLDIRPKFMWYAFEARTQDNVEIMIDITFFWQLADVEAMIVSTDDAPGDICAHARSAIIQAVSQTSLERFLANFNSIVRDAVIVPEDGFYAERGVKLHSVEVRSITCKDANTQRVLQEIIQETTNRLNRLQKQESENEIKVKQLEGEIVAQETRSRLLELQRRIAQAEAETQGLAEAERVHAFIQGLGTELPLSEKLAIFNILRRQEAIASLSQGKAQLYLTPADINLNIEHRA</sequence>
<evidence type="ECO:0000313" key="4">
    <source>
        <dbReference type="Proteomes" id="UP001428290"/>
    </source>
</evidence>